<keyword evidence="2" id="KW-0812">Transmembrane</keyword>
<comment type="caution">
    <text evidence="3">The sequence shown here is derived from an EMBL/GenBank/DDBJ whole genome shotgun (WGS) entry which is preliminary data.</text>
</comment>
<sequence>MIAALARVLALRSPRERVLLALLALGALPVAFVALVALPLIDARAAARADLTAAQAVRDWYAARQGEIAALPRPGAPPPQSARPRWALAGSSCA</sequence>
<evidence type="ECO:0000256" key="1">
    <source>
        <dbReference type="SAM" id="MobiDB-lite"/>
    </source>
</evidence>
<dbReference type="Proteomes" id="UP001208938">
    <property type="component" value="Unassembled WGS sequence"/>
</dbReference>
<gene>
    <name evidence="3" type="primary">gspM</name>
    <name evidence="3" type="ORF">OKW52_05165</name>
</gene>
<feature type="transmembrane region" description="Helical" evidence="2">
    <location>
        <begin position="18"/>
        <end position="41"/>
    </location>
</feature>
<evidence type="ECO:0000313" key="4">
    <source>
        <dbReference type="Proteomes" id="UP001208938"/>
    </source>
</evidence>
<organism evidence="3 4">
    <name type="scientific">Pararhodobacter zhoushanensis</name>
    <dbReference type="NCBI Taxonomy" id="2479545"/>
    <lineage>
        <taxon>Bacteria</taxon>
        <taxon>Pseudomonadati</taxon>
        <taxon>Pseudomonadota</taxon>
        <taxon>Alphaproteobacteria</taxon>
        <taxon>Rhodobacterales</taxon>
        <taxon>Paracoccaceae</taxon>
        <taxon>Pararhodobacter</taxon>
    </lineage>
</organism>
<evidence type="ECO:0000256" key="2">
    <source>
        <dbReference type="SAM" id="Phobius"/>
    </source>
</evidence>
<dbReference type="EMBL" id="JAPDFL010000001">
    <property type="protein sequence ID" value="MCW1931665.1"/>
    <property type="molecule type" value="Genomic_DNA"/>
</dbReference>
<name>A0ABT3GW00_9RHOB</name>
<keyword evidence="2" id="KW-1133">Transmembrane helix</keyword>
<evidence type="ECO:0000313" key="3">
    <source>
        <dbReference type="EMBL" id="MCW1931665.1"/>
    </source>
</evidence>
<feature type="region of interest" description="Disordered" evidence="1">
    <location>
        <begin position="71"/>
        <end position="94"/>
    </location>
</feature>
<protein>
    <submittedName>
        <fullName evidence="3">Type II secretion system protein GspM</fullName>
    </submittedName>
</protein>
<keyword evidence="4" id="KW-1185">Reference proteome</keyword>
<dbReference type="RefSeq" id="WP_264504759.1">
    <property type="nucleotide sequence ID" value="NZ_JAPDFL010000001.1"/>
</dbReference>
<proteinExistence type="predicted"/>
<keyword evidence="2" id="KW-0472">Membrane</keyword>
<reference evidence="3 4" key="1">
    <citation type="submission" date="2022-10" db="EMBL/GenBank/DDBJ databases">
        <title>Pararhodobacter sp. nov., isolated from marine algae.</title>
        <authorList>
            <person name="Choi B.J."/>
            <person name="Kim J.M."/>
            <person name="Lee J.K."/>
            <person name="Choi D.G."/>
            <person name="Jeon C.O."/>
        </authorList>
    </citation>
    <scope>NUCLEOTIDE SEQUENCE [LARGE SCALE GENOMIC DNA]</scope>
    <source>
        <strain evidence="3 4">ZQ420</strain>
    </source>
</reference>
<accession>A0ABT3GW00</accession>